<comment type="caution">
    <text evidence="1">The sequence shown here is derived from an EMBL/GenBank/DDBJ whole genome shotgun (WGS) entry which is preliminary data.</text>
</comment>
<dbReference type="EMBL" id="BMLT01000003">
    <property type="protein sequence ID" value="GGO80113.1"/>
    <property type="molecule type" value="Genomic_DNA"/>
</dbReference>
<keyword evidence="2" id="KW-1185">Reference proteome</keyword>
<sequence length="443" mass="47779">MQANSHSTGGLNHSGRAGYRVDLWDLLGGLLVIGLLVMQLWPEAETPAARSEPSSAIISENPVAEGVAKSERFAVDERLKYWPEPQVADSYVRDGHGPSDLLLRLQQFAQKPGWAILPEDIASVRDDIDTLVSQGDPAVSAIRDFLRNARGSTLADDAIAKAGYGSLRLALFDVLQKIGGARAEAVLYDELEVSESPREIETLARYLDASSPGLYQRNIVTVARDTLALASDDGINGQDTGPLFRVLKDFGGAELANDLGQVSQLHWGQYAAVALASLPDGVGIPNLARWVEGASPGNVSAAFALNILAQSAQYPDARKALLESSRVGLIPDSRWPELARLLAGTYRIQLEPPAHGFTGLAPDAARGRVLRTRTYSARTPGGGQTLYGLESASPVLSPDSADARLDLIETLIDETDSPAARRELERAVNTLWSFYREQEGKQY</sequence>
<evidence type="ECO:0000313" key="2">
    <source>
        <dbReference type="Proteomes" id="UP000599578"/>
    </source>
</evidence>
<accession>A0A918DRJ2</accession>
<reference evidence="1 2" key="1">
    <citation type="journal article" date="2014" name="Int. J. Syst. Evol. Microbiol.">
        <title>Complete genome sequence of Corynebacterium casei LMG S-19264T (=DSM 44701T), isolated from a smear-ripened cheese.</title>
        <authorList>
            <consortium name="US DOE Joint Genome Institute (JGI-PGF)"/>
            <person name="Walter F."/>
            <person name="Albersmeier A."/>
            <person name="Kalinowski J."/>
            <person name="Ruckert C."/>
        </authorList>
    </citation>
    <scope>NUCLEOTIDE SEQUENCE [LARGE SCALE GENOMIC DNA]</scope>
    <source>
        <strain evidence="1 2">CGMCC 1.7286</strain>
    </source>
</reference>
<evidence type="ECO:0000313" key="1">
    <source>
        <dbReference type="EMBL" id="GGO80113.1"/>
    </source>
</evidence>
<name>A0A918DRJ2_9GAMM</name>
<protein>
    <submittedName>
        <fullName evidence="1">Uncharacterized protein</fullName>
    </submittedName>
</protein>
<dbReference type="Proteomes" id="UP000599578">
    <property type="component" value="Unassembled WGS sequence"/>
</dbReference>
<proteinExistence type="predicted"/>
<gene>
    <name evidence="1" type="ORF">GCM10011348_16090</name>
</gene>
<organism evidence="1 2">
    <name type="scientific">Marinobacterium nitratireducens</name>
    <dbReference type="NCBI Taxonomy" id="518897"/>
    <lineage>
        <taxon>Bacteria</taxon>
        <taxon>Pseudomonadati</taxon>
        <taxon>Pseudomonadota</taxon>
        <taxon>Gammaproteobacteria</taxon>
        <taxon>Oceanospirillales</taxon>
        <taxon>Oceanospirillaceae</taxon>
        <taxon>Marinobacterium</taxon>
    </lineage>
</organism>
<dbReference type="AlphaFoldDB" id="A0A918DRJ2"/>